<proteinExistence type="predicted"/>
<dbReference type="InterPro" id="IPR025875">
    <property type="entry name" value="Leu-rich_rpt_4"/>
</dbReference>
<dbReference type="Gene3D" id="3.80.10.10">
    <property type="entry name" value="Ribonuclease Inhibitor"/>
    <property type="match status" value="3"/>
</dbReference>
<dbReference type="GeneTree" id="ENSGT00940000157011"/>
<evidence type="ECO:0000256" key="1">
    <source>
        <dbReference type="ARBA" id="ARBA00022614"/>
    </source>
</evidence>
<dbReference type="SUPFAM" id="SSF52058">
    <property type="entry name" value="L domain-like"/>
    <property type="match status" value="1"/>
</dbReference>
<dbReference type="PROSITE" id="PS51450">
    <property type="entry name" value="LRR"/>
    <property type="match status" value="7"/>
</dbReference>
<dbReference type="InterPro" id="IPR003591">
    <property type="entry name" value="Leu-rich_rpt_typical-subtyp"/>
</dbReference>
<dbReference type="AlphaFoldDB" id="A0A3B5B232"/>
<dbReference type="PANTHER" id="PTHR45973">
    <property type="entry name" value="PROTEIN PHOSPHATASE 1 REGULATORY SUBUNIT SDS22-RELATED"/>
    <property type="match status" value="1"/>
</dbReference>
<sequence length="597" mass="67722">IFLHSVVFFSFQISRRCLEECPQLDMMEELQRLNLQHNQIKGIQHVSNLQQLIFLNLHDNHISDMTGIEVLKSLRILMLGKNRLVKICCLESLSKLNILDLHGNQICRIENMSHLHELQVLNLSGNSISRVENLQGLESLTELNLRHNCISHVTEVDRLPCLQRLFLSCNNITSFDQLACLGESRSLSELTLDGNPVALETWYKQAVLRCVLHLRQLDMKRITDEDRRMAGVQARKEEEKKRESHKQTIHKEKRRLAIRNAAQQWEGVRACLELPPTNGAKEDVSPENSPAHSPAQTNGLAQELVEAGSGSVQSLSLSDSHLAELDGDTLRLFGLGALEALERGWGVQTAGAVTVITFRYINFDAIVPTLPRIRVKFPNLSHLIFLETNISRLPQLAALAQVRRLDQLTIHPEGNPVVSLTLWRSFVIYRLYHFNLQRINGQEVTMNDVIAAERVFGTLGHIAATETPRCRLLLLLEESRKRQLQFLLEGRGRRAGLSPEELRDNGKLLGEGLSRALFNYPSRDCSEGTVESSERAAMIEQYLQELVQRASDTNLKGEALHKLWPSMFAEMVRDCVLEMRDRAAFRQTSLAKLSETK</sequence>
<dbReference type="SMART" id="SM00365">
    <property type="entry name" value="LRR_SD22"/>
    <property type="match status" value="6"/>
</dbReference>
<feature type="compositionally biased region" description="Basic and acidic residues" evidence="3">
    <location>
        <begin position="232"/>
        <end position="250"/>
    </location>
</feature>
<reference evidence="4" key="1">
    <citation type="submission" date="2023-09" db="UniProtKB">
        <authorList>
            <consortium name="Ensembl"/>
        </authorList>
    </citation>
    <scope>IDENTIFICATION</scope>
</reference>
<evidence type="ECO:0000313" key="4">
    <source>
        <dbReference type="Ensembl" id="ENSSPAP00000027230.1"/>
    </source>
</evidence>
<dbReference type="SMART" id="SM00369">
    <property type="entry name" value="LRR_TYP"/>
    <property type="match status" value="6"/>
</dbReference>
<feature type="region of interest" description="Disordered" evidence="3">
    <location>
        <begin position="232"/>
        <end position="252"/>
    </location>
</feature>
<dbReference type="InterPro" id="IPR050576">
    <property type="entry name" value="Cilia_flagella_integrity"/>
</dbReference>
<dbReference type="Pfam" id="PF14580">
    <property type="entry name" value="LRR_9"/>
    <property type="match status" value="1"/>
</dbReference>
<dbReference type="STRING" id="144197.ENSSPAP00000027230"/>
<evidence type="ECO:0000256" key="3">
    <source>
        <dbReference type="SAM" id="MobiDB-lite"/>
    </source>
</evidence>
<dbReference type="PANTHER" id="PTHR45973:SF8">
    <property type="entry name" value="LEUCINE-RICH REPEAT-CONTAINING PROTEIN 49"/>
    <property type="match status" value="1"/>
</dbReference>
<name>A0A3B5B232_9TELE</name>
<protein>
    <submittedName>
        <fullName evidence="4">Leucine rich repeat containing 49</fullName>
    </submittedName>
</protein>
<dbReference type="Ensembl" id="ENSSPAT00000027674.1">
    <property type="protein sequence ID" value="ENSSPAP00000027230.1"/>
    <property type="gene ID" value="ENSSPAG00000020519.1"/>
</dbReference>
<dbReference type="InterPro" id="IPR001611">
    <property type="entry name" value="Leu-rich_rpt"/>
</dbReference>
<dbReference type="Pfam" id="PF12799">
    <property type="entry name" value="LRR_4"/>
    <property type="match status" value="1"/>
</dbReference>
<feature type="region of interest" description="Disordered" evidence="3">
    <location>
        <begin position="276"/>
        <end position="297"/>
    </location>
</feature>
<keyword evidence="1" id="KW-0433">Leucine-rich repeat</keyword>
<organism evidence="4">
    <name type="scientific">Stegastes partitus</name>
    <name type="common">bicolor damselfish</name>
    <dbReference type="NCBI Taxonomy" id="144197"/>
    <lineage>
        <taxon>Eukaryota</taxon>
        <taxon>Metazoa</taxon>
        <taxon>Chordata</taxon>
        <taxon>Craniata</taxon>
        <taxon>Vertebrata</taxon>
        <taxon>Euteleostomi</taxon>
        <taxon>Actinopterygii</taxon>
        <taxon>Neopterygii</taxon>
        <taxon>Teleostei</taxon>
        <taxon>Neoteleostei</taxon>
        <taxon>Acanthomorphata</taxon>
        <taxon>Ovalentaria</taxon>
        <taxon>Pomacentridae</taxon>
        <taxon>Stegastes</taxon>
    </lineage>
</organism>
<accession>A0A3B5B232</accession>
<keyword evidence="2" id="KW-0677">Repeat</keyword>
<evidence type="ECO:0000256" key="2">
    <source>
        <dbReference type="ARBA" id="ARBA00022737"/>
    </source>
</evidence>
<dbReference type="InterPro" id="IPR032675">
    <property type="entry name" value="LRR_dom_sf"/>
</dbReference>
<feature type="compositionally biased region" description="Polar residues" evidence="3">
    <location>
        <begin position="286"/>
        <end position="297"/>
    </location>
</feature>